<proteinExistence type="predicted"/>
<dbReference type="EMBL" id="JBHSTE010000003">
    <property type="protein sequence ID" value="MFC6333046.1"/>
    <property type="molecule type" value="Genomic_DNA"/>
</dbReference>
<accession>A0ABW1V5B6</accession>
<evidence type="ECO:0000313" key="1">
    <source>
        <dbReference type="EMBL" id="MFC6333046.1"/>
    </source>
</evidence>
<name>A0ABW1V5B6_9BACL</name>
<sequence>MRNLNHLQVKASTRFDENDPTQEGNKNTKFTDLLIDGNSLYQMLKKYDKIPSLGWGSEAYQKRMIDYFLLNTMHTYMYYRYPILVCPWCGDEECGFISVNIVREDDVVIWQDFKLESEGRPINIGPFYFKWEDYEKVIQSTYGVASVQ</sequence>
<protein>
    <submittedName>
        <fullName evidence="1">Oxidoreductase</fullName>
    </submittedName>
</protein>
<keyword evidence="2" id="KW-1185">Reference proteome</keyword>
<organism evidence="1 2">
    <name type="scientific">Paenibacillus septentrionalis</name>
    <dbReference type="NCBI Taxonomy" id="429342"/>
    <lineage>
        <taxon>Bacteria</taxon>
        <taxon>Bacillati</taxon>
        <taxon>Bacillota</taxon>
        <taxon>Bacilli</taxon>
        <taxon>Bacillales</taxon>
        <taxon>Paenibacillaceae</taxon>
        <taxon>Paenibacillus</taxon>
    </lineage>
</organism>
<dbReference type="Proteomes" id="UP001596233">
    <property type="component" value="Unassembled WGS sequence"/>
</dbReference>
<gene>
    <name evidence="1" type="ORF">ACFP56_10460</name>
</gene>
<evidence type="ECO:0000313" key="2">
    <source>
        <dbReference type="Proteomes" id="UP001596233"/>
    </source>
</evidence>
<reference evidence="2" key="1">
    <citation type="journal article" date="2019" name="Int. J. Syst. Evol. Microbiol.">
        <title>The Global Catalogue of Microorganisms (GCM) 10K type strain sequencing project: providing services to taxonomists for standard genome sequencing and annotation.</title>
        <authorList>
            <consortium name="The Broad Institute Genomics Platform"/>
            <consortium name="The Broad Institute Genome Sequencing Center for Infectious Disease"/>
            <person name="Wu L."/>
            <person name="Ma J."/>
        </authorList>
    </citation>
    <scope>NUCLEOTIDE SEQUENCE [LARGE SCALE GENOMIC DNA]</scope>
    <source>
        <strain evidence="2">PCU 280</strain>
    </source>
</reference>
<dbReference type="RefSeq" id="WP_379234096.1">
    <property type="nucleotide sequence ID" value="NZ_JBHSTE010000003.1"/>
</dbReference>
<comment type="caution">
    <text evidence="1">The sequence shown here is derived from an EMBL/GenBank/DDBJ whole genome shotgun (WGS) entry which is preliminary data.</text>
</comment>